<dbReference type="SUPFAM" id="SSF47413">
    <property type="entry name" value="lambda repressor-like DNA-binding domains"/>
    <property type="match status" value="1"/>
</dbReference>
<dbReference type="SMART" id="SM00530">
    <property type="entry name" value="HTH_XRE"/>
    <property type="match status" value="1"/>
</dbReference>
<dbReference type="KEGG" id="euz:DVS28_b0321"/>
<dbReference type="CDD" id="cd00093">
    <property type="entry name" value="HTH_XRE"/>
    <property type="match status" value="1"/>
</dbReference>
<keyword evidence="3" id="KW-1185">Reference proteome</keyword>
<proteinExistence type="predicted"/>
<dbReference type="Proteomes" id="UP000264006">
    <property type="component" value="Plasmid pEDY32-46I"/>
</dbReference>
<name>A0A346Y6J4_9ACTN</name>
<dbReference type="Gene3D" id="1.10.260.40">
    <property type="entry name" value="lambda repressor-like DNA-binding domains"/>
    <property type="match status" value="1"/>
</dbReference>
<dbReference type="AlphaFoldDB" id="A0A346Y6J4"/>
<dbReference type="OrthoDB" id="9814553at2"/>
<protein>
    <submittedName>
        <fullName evidence="2">Transcriptional regulator, XRE family</fullName>
    </submittedName>
</protein>
<organism evidence="2 3">
    <name type="scientific">Euzebya pacifica</name>
    <dbReference type="NCBI Taxonomy" id="1608957"/>
    <lineage>
        <taxon>Bacteria</taxon>
        <taxon>Bacillati</taxon>
        <taxon>Actinomycetota</taxon>
        <taxon>Nitriliruptoria</taxon>
        <taxon>Euzebyales</taxon>
    </lineage>
</organism>
<evidence type="ECO:0000313" key="2">
    <source>
        <dbReference type="EMBL" id="AXV10091.1"/>
    </source>
</evidence>
<evidence type="ECO:0000313" key="3">
    <source>
        <dbReference type="Proteomes" id="UP000264006"/>
    </source>
</evidence>
<accession>A0A346Y6J4</accession>
<dbReference type="InterPro" id="IPR001387">
    <property type="entry name" value="Cro/C1-type_HTH"/>
</dbReference>
<keyword evidence="2" id="KW-0614">Plasmid</keyword>
<dbReference type="PROSITE" id="PS50943">
    <property type="entry name" value="HTH_CROC1"/>
    <property type="match status" value="1"/>
</dbReference>
<evidence type="ECO:0000259" key="1">
    <source>
        <dbReference type="PROSITE" id="PS50943"/>
    </source>
</evidence>
<dbReference type="InterPro" id="IPR010982">
    <property type="entry name" value="Lambda_DNA-bd_dom_sf"/>
</dbReference>
<dbReference type="Pfam" id="PF13560">
    <property type="entry name" value="HTH_31"/>
    <property type="match status" value="1"/>
</dbReference>
<gene>
    <name evidence="2" type="ORF">DVS28_b0321</name>
</gene>
<sequence length="116" mass="12822">MNALGEYIRTRREQLHDDDPAFSLRRTAQRIGVGAAYLSQVETGKQIPTNDRITALAEDLDLDPDTTLAMAGRVADDIVAVIAARPALFTDLIRQLRDLPDHAVARVVREVADGDW</sequence>
<reference evidence="2 3" key="1">
    <citation type="submission" date="2018-09" db="EMBL/GenBank/DDBJ databases">
        <title>Complete genome sequence of Euzebya sp. DY32-46 isolated from seawater of Pacific Ocean.</title>
        <authorList>
            <person name="Xu L."/>
            <person name="Wu Y.-H."/>
            <person name="Xu X.-W."/>
        </authorList>
    </citation>
    <scope>NUCLEOTIDE SEQUENCE [LARGE SCALE GENOMIC DNA]</scope>
    <source>
        <strain evidence="2 3">DY32-46</strain>
        <plasmid evidence="3">pedy32-46i</plasmid>
    </source>
</reference>
<geneLocation type="plasmid" evidence="3">
    <name>pedy32-46i</name>
</geneLocation>
<dbReference type="GO" id="GO:0003677">
    <property type="term" value="F:DNA binding"/>
    <property type="evidence" value="ECO:0007669"/>
    <property type="project" value="InterPro"/>
</dbReference>
<feature type="domain" description="HTH cro/C1-type" evidence="1">
    <location>
        <begin position="28"/>
        <end position="68"/>
    </location>
</feature>
<dbReference type="EMBL" id="CP031166">
    <property type="protein sequence ID" value="AXV10091.1"/>
    <property type="molecule type" value="Genomic_DNA"/>
</dbReference>
<dbReference type="RefSeq" id="WP_114594674.1">
    <property type="nucleotide sequence ID" value="NZ_CP031166.1"/>
</dbReference>